<feature type="transmembrane region" description="Helical" evidence="1">
    <location>
        <begin position="116"/>
        <end position="136"/>
    </location>
</feature>
<keyword evidence="1" id="KW-1133">Transmembrane helix</keyword>
<feature type="transmembrane region" description="Helical" evidence="1">
    <location>
        <begin position="261"/>
        <end position="285"/>
    </location>
</feature>
<keyword evidence="1" id="KW-0472">Membrane</keyword>
<gene>
    <name evidence="2" type="ORF">BDZ94DRAFT_1303192</name>
</gene>
<sequence>MSSATQDIPDYVVLPLIGSKILHIVIDTCTFTVIYGAFILLFAQTSVTYLKRKDSGRAKLWMFLACTLTFLLATALEATFLVSSGIIIHYTLSGNSGLNLAERISLVNALLINPNIIYLWITNLEVSNVLIIWRAYVLLRDRWWMVAFPLLLLLGSVASLTVTSILSSIGDNSETNTAGSIFGAGLGLSLATNVIATALIGHRYWVHRKMVAELRNNRQTQSERVLVLLVESGVVYCVLQAINFSLGFIPQGDNLGTARSILLTVFTTGYYGFSAMYPTVVVALVNSNKTLDQMYLMKDSLPTISNGAAPDHMTTIRFVHSNAVSSSESMPEQVEKVNET</sequence>
<evidence type="ECO:0000313" key="3">
    <source>
        <dbReference type="Proteomes" id="UP000807353"/>
    </source>
</evidence>
<comment type="caution">
    <text evidence="2">The sequence shown here is derived from an EMBL/GenBank/DDBJ whole genome shotgun (WGS) entry which is preliminary data.</text>
</comment>
<proteinExistence type="predicted"/>
<feature type="transmembrane region" description="Helical" evidence="1">
    <location>
        <begin position="143"/>
        <end position="169"/>
    </location>
</feature>
<feature type="transmembrane region" description="Helical" evidence="1">
    <location>
        <begin position="181"/>
        <end position="205"/>
    </location>
</feature>
<feature type="transmembrane region" description="Helical" evidence="1">
    <location>
        <begin position="21"/>
        <end position="43"/>
    </location>
</feature>
<reference evidence="2" key="1">
    <citation type="submission" date="2020-11" db="EMBL/GenBank/DDBJ databases">
        <authorList>
            <consortium name="DOE Joint Genome Institute"/>
            <person name="Ahrendt S."/>
            <person name="Riley R."/>
            <person name="Andreopoulos W."/>
            <person name="Labutti K."/>
            <person name="Pangilinan J."/>
            <person name="Ruiz-Duenas F.J."/>
            <person name="Barrasa J.M."/>
            <person name="Sanchez-Garcia M."/>
            <person name="Camarero S."/>
            <person name="Miyauchi S."/>
            <person name="Serrano A."/>
            <person name="Linde D."/>
            <person name="Babiker R."/>
            <person name="Drula E."/>
            <person name="Ayuso-Fernandez I."/>
            <person name="Pacheco R."/>
            <person name="Padilla G."/>
            <person name="Ferreira P."/>
            <person name="Barriuso J."/>
            <person name="Kellner H."/>
            <person name="Castanera R."/>
            <person name="Alfaro M."/>
            <person name="Ramirez L."/>
            <person name="Pisabarro A.G."/>
            <person name="Kuo A."/>
            <person name="Tritt A."/>
            <person name="Lipzen A."/>
            <person name="He G."/>
            <person name="Yan M."/>
            <person name="Ng V."/>
            <person name="Cullen D."/>
            <person name="Martin F."/>
            <person name="Rosso M.-N."/>
            <person name="Henrissat B."/>
            <person name="Hibbett D."/>
            <person name="Martinez A.T."/>
            <person name="Grigoriev I.V."/>
        </authorList>
    </citation>
    <scope>NUCLEOTIDE SEQUENCE</scope>
    <source>
        <strain evidence="2">CBS 247.69</strain>
    </source>
</reference>
<dbReference type="AlphaFoldDB" id="A0A9P6CQY3"/>
<organism evidence="2 3">
    <name type="scientific">Collybia nuda</name>
    <dbReference type="NCBI Taxonomy" id="64659"/>
    <lineage>
        <taxon>Eukaryota</taxon>
        <taxon>Fungi</taxon>
        <taxon>Dikarya</taxon>
        <taxon>Basidiomycota</taxon>
        <taxon>Agaricomycotina</taxon>
        <taxon>Agaricomycetes</taxon>
        <taxon>Agaricomycetidae</taxon>
        <taxon>Agaricales</taxon>
        <taxon>Tricholomatineae</taxon>
        <taxon>Clitocybaceae</taxon>
        <taxon>Collybia</taxon>
    </lineage>
</organism>
<name>A0A9P6CQY3_9AGAR</name>
<keyword evidence="3" id="KW-1185">Reference proteome</keyword>
<dbReference type="OrthoDB" id="2744793at2759"/>
<keyword evidence="1" id="KW-0812">Transmembrane</keyword>
<accession>A0A9P6CQY3</accession>
<dbReference type="Proteomes" id="UP000807353">
    <property type="component" value="Unassembled WGS sequence"/>
</dbReference>
<dbReference type="EMBL" id="MU150229">
    <property type="protein sequence ID" value="KAF9469479.1"/>
    <property type="molecule type" value="Genomic_DNA"/>
</dbReference>
<protein>
    <submittedName>
        <fullName evidence="2">Uncharacterized protein</fullName>
    </submittedName>
</protein>
<evidence type="ECO:0000313" key="2">
    <source>
        <dbReference type="EMBL" id="KAF9469479.1"/>
    </source>
</evidence>
<feature type="transmembrane region" description="Helical" evidence="1">
    <location>
        <begin position="225"/>
        <end position="249"/>
    </location>
</feature>
<feature type="transmembrane region" description="Helical" evidence="1">
    <location>
        <begin position="63"/>
        <end position="90"/>
    </location>
</feature>
<evidence type="ECO:0000256" key="1">
    <source>
        <dbReference type="SAM" id="Phobius"/>
    </source>
</evidence>